<dbReference type="RefSeq" id="WP_394347853.1">
    <property type="nucleotide sequence ID" value="NZ_SRMP02000050.1"/>
</dbReference>
<proteinExistence type="predicted"/>
<name>A0ABW9JQG2_9SPHI</name>
<keyword evidence="2" id="KW-1185">Reference proteome</keyword>
<evidence type="ECO:0000313" key="2">
    <source>
        <dbReference type="Proteomes" id="UP001517367"/>
    </source>
</evidence>
<accession>A0ABW9JQG2</accession>
<dbReference type="Proteomes" id="UP001517367">
    <property type="component" value="Unassembled WGS sequence"/>
</dbReference>
<reference evidence="1 2" key="1">
    <citation type="submission" date="2024-12" db="EMBL/GenBank/DDBJ databases">
        <authorList>
            <person name="Hu S."/>
        </authorList>
    </citation>
    <scope>NUCLEOTIDE SEQUENCE [LARGE SCALE GENOMIC DNA]</scope>
    <source>
        <strain evidence="1 2">P-25</strain>
    </source>
</reference>
<evidence type="ECO:0000313" key="1">
    <source>
        <dbReference type="EMBL" id="MFN0293523.1"/>
    </source>
</evidence>
<sequence>MIEVKEATCGNVNEMMNKKVQLLDTKIMDMVALRNQLINGLRNVMTAVILPAQKKTARS</sequence>
<protein>
    <submittedName>
        <fullName evidence="1">Uncharacterized protein</fullName>
    </submittedName>
</protein>
<organism evidence="1 2">
    <name type="scientific">Pedobacter helvus</name>
    <dbReference type="NCBI Taxonomy" id="2563444"/>
    <lineage>
        <taxon>Bacteria</taxon>
        <taxon>Pseudomonadati</taxon>
        <taxon>Bacteroidota</taxon>
        <taxon>Sphingobacteriia</taxon>
        <taxon>Sphingobacteriales</taxon>
        <taxon>Sphingobacteriaceae</taxon>
        <taxon>Pedobacter</taxon>
    </lineage>
</organism>
<dbReference type="EMBL" id="SRMP02000050">
    <property type="protein sequence ID" value="MFN0293523.1"/>
    <property type="molecule type" value="Genomic_DNA"/>
</dbReference>
<comment type="caution">
    <text evidence="1">The sequence shown here is derived from an EMBL/GenBank/DDBJ whole genome shotgun (WGS) entry which is preliminary data.</text>
</comment>
<gene>
    <name evidence="1" type="ORF">E5L68_019240</name>
</gene>